<comment type="caution">
    <text evidence="1">The sequence shown here is derived from an EMBL/GenBank/DDBJ whole genome shotgun (WGS) entry which is preliminary data.</text>
</comment>
<gene>
    <name evidence="1" type="ORF">OMM_09540</name>
</gene>
<dbReference type="AlphaFoldDB" id="A0A1V1P3S5"/>
<name>A0A1V1P3S5_9BACT</name>
<protein>
    <submittedName>
        <fullName evidence="1">Uncharacterized protein</fullName>
    </submittedName>
</protein>
<evidence type="ECO:0000313" key="2">
    <source>
        <dbReference type="Proteomes" id="UP000189670"/>
    </source>
</evidence>
<dbReference type="Proteomes" id="UP000189670">
    <property type="component" value="Unassembled WGS sequence"/>
</dbReference>
<dbReference type="InterPro" id="IPR045397">
    <property type="entry name" value="TumE-like"/>
</dbReference>
<accession>A0A1V1P3S5</accession>
<evidence type="ECO:0000313" key="1">
    <source>
        <dbReference type="EMBL" id="ETR69507.1"/>
    </source>
</evidence>
<sequence>MLDDSDCIENYEIIDYKHWSTGFYYKLKAIFTDESALFAKEYFDSNERNYSFHWQQKDSHLICRWDNAPHHKSIATFPHHKHCHDGIYESKEISLVEVLKTIRQQFKSVK</sequence>
<proteinExistence type="predicted"/>
<reference evidence="2" key="1">
    <citation type="submission" date="2012-11" db="EMBL/GenBank/DDBJ databases">
        <authorList>
            <person name="Lucero-Rivera Y.E."/>
            <person name="Tovar-Ramirez D."/>
        </authorList>
    </citation>
    <scope>NUCLEOTIDE SEQUENCE [LARGE SCALE GENOMIC DNA]</scope>
    <source>
        <strain evidence="2">Araruama</strain>
    </source>
</reference>
<dbReference type="EMBL" id="ATBP01000627">
    <property type="protein sequence ID" value="ETR69507.1"/>
    <property type="molecule type" value="Genomic_DNA"/>
</dbReference>
<dbReference type="Pfam" id="PF20126">
    <property type="entry name" value="TumE"/>
    <property type="match status" value="1"/>
</dbReference>
<organism evidence="1 2">
    <name type="scientific">Candidatus Magnetoglobus multicellularis str. Araruama</name>
    <dbReference type="NCBI Taxonomy" id="890399"/>
    <lineage>
        <taxon>Bacteria</taxon>
        <taxon>Pseudomonadati</taxon>
        <taxon>Thermodesulfobacteriota</taxon>
        <taxon>Desulfobacteria</taxon>
        <taxon>Desulfobacterales</taxon>
        <taxon>Desulfobacteraceae</taxon>
        <taxon>Candidatus Magnetoglobus</taxon>
    </lineage>
</organism>